<dbReference type="EMBL" id="CP040098">
    <property type="protein sequence ID" value="QCQ21794.1"/>
    <property type="molecule type" value="Genomic_DNA"/>
</dbReference>
<evidence type="ECO:0000256" key="1">
    <source>
        <dbReference type="HAMAP-Rule" id="MF_00226"/>
    </source>
</evidence>
<dbReference type="CDD" id="cd00885">
    <property type="entry name" value="cinA"/>
    <property type="match status" value="1"/>
</dbReference>
<dbReference type="Proteomes" id="UP000298602">
    <property type="component" value="Chromosome"/>
</dbReference>
<dbReference type="AlphaFoldDB" id="A0A4P8L257"/>
<name>A0A4P8L257_9BACT</name>
<accession>A0A4P8L257</accession>
<dbReference type="InterPro" id="IPR036653">
    <property type="entry name" value="CinA-like_C"/>
</dbReference>
<keyword evidence="4" id="KW-1185">Reference proteome</keyword>
<dbReference type="PANTHER" id="PTHR13939:SF0">
    <property type="entry name" value="NMN AMIDOHYDROLASE-LIKE PROTEIN YFAY"/>
    <property type="match status" value="1"/>
</dbReference>
<dbReference type="PIRSF" id="PIRSF006728">
    <property type="entry name" value="CinA"/>
    <property type="match status" value="1"/>
</dbReference>
<dbReference type="OrthoDB" id="9801454at2"/>
<dbReference type="SUPFAM" id="SSF53218">
    <property type="entry name" value="Molybdenum cofactor biosynthesis proteins"/>
    <property type="match status" value="1"/>
</dbReference>
<dbReference type="HAMAP" id="MF_00226_B">
    <property type="entry name" value="CinA_B"/>
    <property type="match status" value="1"/>
</dbReference>
<dbReference type="InterPro" id="IPR008136">
    <property type="entry name" value="CinA_C"/>
</dbReference>
<comment type="similarity">
    <text evidence="1">Belongs to the CinA family.</text>
</comment>
<dbReference type="Pfam" id="PF18146">
    <property type="entry name" value="CinA_KH"/>
    <property type="match status" value="1"/>
</dbReference>
<dbReference type="InterPro" id="IPR008135">
    <property type="entry name" value="Competence-induced_CinA"/>
</dbReference>
<dbReference type="InterPro" id="IPR036425">
    <property type="entry name" value="MoaB/Mog-like_dom_sf"/>
</dbReference>
<sequence length="427" mass="47119">MRVRWIMEGFVEPKIVCGSLLSIGNELLLGDILDTNAHHIARELRVHGFRLRRVVTVEDEEDEIARYLLDLLDRSDFVIITGGLGPTDDDRTRQAVAGALGRPLTGNREHLERLHRRVERKGIPWSEHTGRLACFPEGAVHMAPELPMAGFFLEHRGVPCYFLPGVPHEMETLLARKVIPDLDRRFPGRPIYVKRVLRVQELVESEINRRLASLEPPSPGIEIGYLPQIGENWVTILVRGTDLDDVTSRLTEIEERVVALLGPQYVSGSEDEPMELTVGRLLSGRRWKLAAAESCTGGLLARRVTAVPGASDYFERGFVTYSNEAKVELLGVFRSLLDEHGAVSAATAEAMARGARESAGVDVAVSITGIAGPTGGSAEKPVGTVFMACSTVRETVVRKHLFWGGRTQIQERAAHAALVLLWRVLLG</sequence>
<dbReference type="InterPro" id="IPR050101">
    <property type="entry name" value="CinA"/>
</dbReference>
<dbReference type="SMART" id="SM00852">
    <property type="entry name" value="MoCF_biosynth"/>
    <property type="match status" value="1"/>
</dbReference>
<dbReference type="Pfam" id="PF00994">
    <property type="entry name" value="MoCF_biosynth"/>
    <property type="match status" value="1"/>
</dbReference>
<organism evidence="3 4">
    <name type="scientific">Desulfoglaeba alkanexedens ALDC</name>
    <dbReference type="NCBI Taxonomy" id="980445"/>
    <lineage>
        <taxon>Bacteria</taxon>
        <taxon>Pseudomonadati</taxon>
        <taxon>Thermodesulfobacteriota</taxon>
        <taxon>Syntrophobacteria</taxon>
        <taxon>Syntrophobacterales</taxon>
        <taxon>Syntrophobacteraceae</taxon>
        <taxon>Desulfoglaeba</taxon>
    </lineage>
</organism>
<evidence type="ECO:0000313" key="3">
    <source>
        <dbReference type="EMBL" id="QCQ21794.1"/>
    </source>
</evidence>
<gene>
    <name evidence="3" type="ORF">FDQ92_06115</name>
</gene>
<protein>
    <recommendedName>
        <fullName evidence="1">CinA-like protein</fullName>
    </recommendedName>
</protein>
<proteinExistence type="inferred from homology"/>
<dbReference type="KEGG" id="dax:FDQ92_06115"/>
<dbReference type="Gene3D" id="3.90.950.20">
    <property type="entry name" value="CinA-like"/>
    <property type="match status" value="1"/>
</dbReference>
<dbReference type="NCBIfam" id="TIGR00199">
    <property type="entry name" value="PncC_domain"/>
    <property type="match status" value="1"/>
</dbReference>
<dbReference type="SUPFAM" id="SSF142433">
    <property type="entry name" value="CinA-like"/>
    <property type="match status" value="1"/>
</dbReference>
<feature type="domain" description="MoaB/Mog" evidence="2">
    <location>
        <begin position="19"/>
        <end position="185"/>
    </location>
</feature>
<dbReference type="InterPro" id="IPR001453">
    <property type="entry name" value="MoaB/Mog_dom"/>
</dbReference>
<dbReference type="InterPro" id="IPR041424">
    <property type="entry name" value="CinA_KH"/>
</dbReference>
<reference evidence="3 4" key="1">
    <citation type="submission" date="2019-05" db="EMBL/GenBank/DDBJ databases">
        <title>The Complete Genome Sequence of the n-alkane-degrading Desulfoglaeba alkanexedens ALDC reveals multiple alkylsuccinate synthase gene clusters.</title>
        <authorList>
            <person name="Callaghan A.V."/>
            <person name="Davidova I.A."/>
            <person name="Duncan K.E."/>
            <person name="Morris B."/>
            <person name="McInerney M.J."/>
        </authorList>
    </citation>
    <scope>NUCLEOTIDE SEQUENCE [LARGE SCALE GENOMIC DNA]</scope>
    <source>
        <strain evidence="3 4">ALDC</strain>
    </source>
</reference>
<dbReference type="NCBIfam" id="TIGR00200">
    <property type="entry name" value="cinA_nterm"/>
    <property type="match status" value="1"/>
</dbReference>
<reference evidence="3 4" key="2">
    <citation type="submission" date="2019-05" db="EMBL/GenBank/DDBJ databases">
        <authorList>
            <person name="Suflita J.M."/>
            <person name="Marks C.R."/>
        </authorList>
    </citation>
    <scope>NUCLEOTIDE SEQUENCE [LARGE SCALE GENOMIC DNA]</scope>
    <source>
        <strain evidence="3 4">ALDC</strain>
    </source>
</reference>
<dbReference type="Pfam" id="PF02464">
    <property type="entry name" value="CinA"/>
    <property type="match status" value="1"/>
</dbReference>
<dbReference type="PANTHER" id="PTHR13939">
    <property type="entry name" value="NICOTINAMIDE-NUCLEOTIDE AMIDOHYDROLASE PNCC"/>
    <property type="match status" value="1"/>
</dbReference>
<dbReference type="Gene3D" id="3.40.980.10">
    <property type="entry name" value="MoaB/Mog-like domain"/>
    <property type="match status" value="1"/>
</dbReference>
<evidence type="ECO:0000259" key="2">
    <source>
        <dbReference type="SMART" id="SM00852"/>
    </source>
</evidence>
<evidence type="ECO:0000313" key="4">
    <source>
        <dbReference type="Proteomes" id="UP000298602"/>
    </source>
</evidence>